<gene>
    <name evidence="1" type="ORF">QE152_g7960</name>
</gene>
<accession>A0AAW1MDJ1</accession>
<keyword evidence="2" id="KW-1185">Reference proteome</keyword>
<name>A0AAW1MDJ1_POPJA</name>
<proteinExistence type="predicted"/>
<dbReference type="AlphaFoldDB" id="A0AAW1MDJ1"/>
<reference evidence="1 2" key="1">
    <citation type="journal article" date="2024" name="BMC Genomics">
        <title>De novo assembly and annotation of Popillia japonica's genome with initial clues to its potential as an invasive pest.</title>
        <authorList>
            <person name="Cucini C."/>
            <person name="Boschi S."/>
            <person name="Funari R."/>
            <person name="Cardaioli E."/>
            <person name="Iannotti N."/>
            <person name="Marturano G."/>
            <person name="Paoli F."/>
            <person name="Bruttini M."/>
            <person name="Carapelli A."/>
            <person name="Frati F."/>
            <person name="Nardi F."/>
        </authorList>
    </citation>
    <scope>NUCLEOTIDE SEQUENCE [LARGE SCALE GENOMIC DNA]</scope>
    <source>
        <strain evidence="1">DMR45628</strain>
    </source>
</reference>
<dbReference type="EMBL" id="JASPKY010000060">
    <property type="protein sequence ID" value="KAK9744329.1"/>
    <property type="molecule type" value="Genomic_DNA"/>
</dbReference>
<dbReference type="Proteomes" id="UP001458880">
    <property type="component" value="Unassembled WGS sequence"/>
</dbReference>
<evidence type="ECO:0000313" key="2">
    <source>
        <dbReference type="Proteomes" id="UP001458880"/>
    </source>
</evidence>
<evidence type="ECO:0000313" key="1">
    <source>
        <dbReference type="EMBL" id="KAK9744329.1"/>
    </source>
</evidence>
<organism evidence="1 2">
    <name type="scientific">Popillia japonica</name>
    <name type="common">Japanese beetle</name>
    <dbReference type="NCBI Taxonomy" id="7064"/>
    <lineage>
        <taxon>Eukaryota</taxon>
        <taxon>Metazoa</taxon>
        <taxon>Ecdysozoa</taxon>
        <taxon>Arthropoda</taxon>
        <taxon>Hexapoda</taxon>
        <taxon>Insecta</taxon>
        <taxon>Pterygota</taxon>
        <taxon>Neoptera</taxon>
        <taxon>Endopterygota</taxon>
        <taxon>Coleoptera</taxon>
        <taxon>Polyphaga</taxon>
        <taxon>Scarabaeiformia</taxon>
        <taxon>Scarabaeidae</taxon>
        <taxon>Rutelinae</taxon>
        <taxon>Popillia</taxon>
    </lineage>
</organism>
<sequence length="114" mass="12849">MVKESVKTKREIKATTRELGNIVGDLNRNMNIAKAHYLMLTDKVNGIEMYISHGNAQVQGSLRQRKQLNVGIQADETDIVREIAQRKKDINKEIQDASDVNAGCEGLRPILDHH</sequence>
<protein>
    <submittedName>
        <fullName evidence="1">Uncharacterized protein</fullName>
    </submittedName>
</protein>
<comment type="caution">
    <text evidence="1">The sequence shown here is derived from an EMBL/GenBank/DDBJ whole genome shotgun (WGS) entry which is preliminary data.</text>
</comment>